<organism evidence="2 3">
    <name type="scientific">Pleurotus eryngii</name>
    <name type="common">Boletus of the steppes</name>
    <dbReference type="NCBI Taxonomy" id="5323"/>
    <lineage>
        <taxon>Eukaryota</taxon>
        <taxon>Fungi</taxon>
        <taxon>Dikarya</taxon>
        <taxon>Basidiomycota</taxon>
        <taxon>Agaricomycotina</taxon>
        <taxon>Agaricomycetes</taxon>
        <taxon>Agaricomycetidae</taxon>
        <taxon>Agaricales</taxon>
        <taxon>Pleurotineae</taxon>
        <taxon>Pleurotaceae</taxon>
        <taxon>Pleurotus</taxon>
    </lineage>
</organism>
<feature type="compositionally biased region" description="Pro residues" evidence="1">
    <location>
        <begin position="346"/>
        <end position="356"/>
    </location>
</feature>
<feature type="compositionally biased region" description="Low complexity" evidence="1">
    <location>
        <begin position="113"/>
        <end position="144"/>
    </location>
</feature>
<feature type="region of interest" description="Disordered" evidence="1">
    <location>
        <begin position="448"/>
        <end position="574"/>
    </location>
</feature>
<comment type="caution">
    <text evidence="2">The sequence shown here is derived from an EMBL/GenBank/DDBJ whole genome shotgun (WGS) entry which is preliminary data.</text>
</comment>
<evidence type="ECO:0000313" key="2">
    <source>
        <dbReference type="EMBL" id="KAF9490412.1"/>
    </source>
</evidence>
<feature type="compositionally biased region" description="Low complexity" evidence="1">
    <location>
        <begin position="602"/>
        <end position="616"/>
    </location>
</feature>
<dbReference type="EMBL" id="MU154642">
    <property type="protein sequence ID" value="KAF9490412.1"/>
    <property type="molecule type" value="Genomic_DNA"/>
</dbReference>
<accession>A0A9P5ZN35</accession>
<feature type="region of interest" description="Disordered" evidence="1">
    <location>
        <begin position="1"/>
        <end position="169"/>
    </location>
</feature>
<feature type="compositionally biased region" description="Polar residues" evidence="1">
    <location>
        <begin position="73"/>
        <end position="86"/>
    </location>
</feature>
<feature type="compositionally biased region" description="Low complexity" evidence="1">
    <location>
        <begin position="448"/>
        <end position="459"/>
    </location>
</feature>
<name>A0A9P5ZN35_PLEER</name>
<feature type="compositionally biased region" description="Low complexity" evidence="1">
    <location>
        <begin position="317"/>
        <end position="345"/>
    </location>
</feature>
<reference evidence="2" key="1">
    <citation type="submission" date="2020-11" db="EMBL/GenBank/DDBJ databases">
        <authorList>
            <consortium name="DOE Joint Genome Institute"/>
            <person name="Ahrendt S."/>
            <person name="Riley R."/>
            <person name="Andreopoulos W."/>
            <person name="Labutti K."/>
            <person name="Pangilinan J."/>
            <person name="Ruiz-Duenas F.J."/>
            <person name="Barrasa J.M."/>
            <person name="Sanchez-Garcia M."/>
            <person name="Camarero S."/>
            <person name="Miyauchi S."/>
            <person name="Serrano A."/>
            <person name="Linde D."/>
            <person name="Babiker R."/>
            <person name="Drula E."/>
            <person name="Ayuso-Fernandez I."/>
            <person name="Pacheco R."/>
            <person name="Padilla G."/>
            <person name="Ferreira P."/>
            <person name="Barriuso J."/>
            <person name="Kellner H."/>
            <person name="Castanera R."/>
            <person name="Alfaro M."/>
            <person name="Ramirez L."/>
            <person name="Pisabarro A.G."/>
            <person name="Kuo A."/>
            <person name="Tritt A."/>
            <person name="Lipzen A."/>
            <person name="He G."/>
            <person name="Yan M."/>
            <person name="Ng V."/>
            <person name="Cullen D."/>
            <person name="Martin F."/>
            <person name="Rosso M.-N."/>
            <person name="Henrissat B."/>
            <person name="Hibbett D."/>
            <person name="Martinez A.T."/>
            <person name="Grigoriev I.V."/>
        </authorList>
    </citation>
    <scope>NUCLEOTIDE SEQUENCE</scope>
    <source>
        <strain evidence="2">ATCC 90797</strain>
    </source>
</reference>
<keyword evidence="3" id="KW-1185">Reference proteome</keyword>
<feature type="compositionally biased region" description="Low complexity" evidence="1">
    <location>
        <begin position="509"/>
        <end position="542"/>
    </location>
</feature>
<feature type="region of interest" description="Disordered" evidence="1">
    <location>
        <begin position="317"/>
        <end position="360"/>
    </location>
</feature>
<protein>
    <submittedName>
        <fullName evidence="2">Uncharacterized protein</fullName>
    </submittedName>
</protein>
<dbReference type="Proteomes" id="UP000807025">
    <property type="component" value="Unassembled WGS sequence"/>
</dbReference>
<proteinExistence type="predicted"/>
<dbReference type="AlphaFoldDB" id="A0A9P5ZN35"/>
<evidence type="ECO:0000313" key="3">
    <source>
        <dbReference type="Proteomes" id="UP000807025"/>
    </source>
</evidence>
<feature type="region of interest" description="Disordered" evidence="1">
    <location>
        <begin position="592"/>
        <end position="627"/>
    </location>
</feature>
<feature type="region of interest" description="Disordered" evidence="1">
    <location>
        <begin position="374"/>
        <end position="401"/>
    </location>
</feature>
<feature type="compositionally biased region" description="Low complexity" evidence="1">
    <location>
        <begin position="1"/>
        <end position="53"/>
    </location>
</feature>
<feature type="compositionally biased region" description="Low complexity" evidence="1">
    <location>
        <begin position="558"/>
        <end position="574"/>
    </location>
</feature>
<gene>
    <name evidence="2" type="ORF">BDN71DRAFT_190757</name>
</gene>
<evidence type="ECO:0000256" key="1">
    <source>
        <dbReference type="SAM" id="MobiDB-lite"/>
    </source>
</evidence>
<sequence>MAYNDTSSSSRRPRTSPSPKSSSGGFGRMFSSLKSRAAALVSPSPSPAFPSSSYQDGDVKSKRISQRPHTAPSKRTTYSHSSSTVASLRKHGLANNPRPPVIRTSGPLHEPRPSLSSTSSASSFTSAVSSFTPSSSSSSSSSSPSPSPTPSSSKHYDIHPISVSPSHKPHVEQITHLRDQISVLQCAVGSHLQRVSVISEEDTAITISALDLHDSDSESTYSTDSVLSTPMDLFQPAKRSSVLLALYPSSSRPTTAEKKELYDPFAKGSVRIVPALPTIPSKGVVAKSRPPSGAFAMSDVPVFDQVIEQELLLSPDIPSLPPSIVTEPGSRSSKRSSIVTPSTSSIPPPVSAPPSLPTVDDELYRERNGRHLTRKVMASESDAEADVPSPPPKTSREQATKDWTLTLGALEYYMDMHDPIDRPAHPAPPTLPPKDIQVSSYLDMTASSNVNSASASIRSSRSRSKSRGRGEKICLATTPITHSPPLPQPEFDSFVYESPRPAPLPPPLSLTAALALPPSPAPSSRRTTPSPAPSSHSFATPSLCPSSRSSMRTRGHRQTASQSTVTSSMSSATVRSYHMPSSHVYVYPATNQHHHRSPSHLSNNSSIIYPTSSTTTQKIGKRTSRLLNISTRKEKDVSASTSGWF</sequence>
<dbReference type="OrthoDB" id="3047236at2759"/>